<sequence>MALQRYASVVDGTIPIQALLYTDEQLLASQEGVGIYDGLQKSPSHQAGIIHTTSHRLFYVDNKDPEYASFTLDLAYVSQTEYYAGLFTSSPKITLYLTGRGLNATVTSTSGALAIPGPASDPNGGTWECEVCGNKNRNPPGHSPSSTQVCELCGVPRPTTSTSRISPSHHLSSSLPSSSIHQPNPITPSTSPPTTGRQSSTACPACTFLNHPSLRECEICGTKLHPTLSVPEQRTKSAPATRPTSPDLDDDDDDDPVIGSERKLMKVSFRKGGDKPFYTVLKRSLKSKAWEVPTQIYKPSTISSQESETNATNRSGISGILRTVETSAQGRDDDLKNALQDLEALMIKARDMVRLAGELNEKLTSAASSSTPTPTPTPPTSSHSPSPSPSLSNPTTPSSSSVALSTSTNPSSLHELPEEATFIRSSLSQLGLQMTNVPVTNDMIKDEDKWISELAKELSTVLKGMMRDRGIVALDEVWGGWNRARGVALLPPSTFLQVIPHLPHHTSPPIHKRTFKSGLTVLHTPPYTPNAFSSRLISHLITEGPKTTMEVAIIEGITVALAKEMIDDAEVRGDVVRSDVEAVMIDDDGRGLGLGLGVGEAGVRWWPNLFAGYIWDGHVFSEEL</sequence>
<dbReference type="InterPro" id="IPR036443">
    <property type="entry name" value="Znf_RanBP2_sf"/>
</dbReference>
<dbReference type="OrthoDB" id="271448at2759"/>
<comment type="subunit">
    <text evidence="7">Component of the endosomal sorting complex required for transport II (ESCRT-II).</text>
</comment>
<dbReference type="SUPFAM" id="SSF50729">
    <property type="entry name" value="PH domain-like"/>
    <property type="match status" value="1"/>
</dbReference>
<dbReference type="GO" id="GO:0031902">
    <property type="term" value="C:late endosome membrane"/>
    <property type="evidence" value="ECO:0007669"/>
    <property type="project" value="UniProtKB-UniRule"/>
</dbReference>
<dbReference type="SUPFAM" id="SSF90209">
    <property type="entry name" value="Ran binding protein zinc finger-like"/>
    <property type="match status" value="1"/>
</dbReference>
<dbReference type="Gene3D" id="2.30.30.380">
    <property type="entry name" value="Zn-finger domain of Sec23/24"/>
    <property type="match status" value="1"/>
</dbReference>
<comment type="subcellular location">
    <subcellularLocation>
        <location evidence="7">Cytoplasm</location>
    </subcellularLocation>
    <subcellularLocation>
        <location evidence="7">Endosome</location>
    </subcellularLocation>
</comment>
<evidence type="ECO:0000313" key="10">
    <source>
        <dbReference type="EMBL" id="KAF9446258.1"/>
    </source>
</evidence>
<feature type="domain" description="GLUE N-terminal" evidence="9">
    <location>
        <begin position="10"/>
        <end position="297"/>
    </location>
</feature>
<evidence type="ECO:0000256" key="6">
    <source>
        <dbReference type="ARBA" id="ARBA00022927"/>
    </source>
</evidence>
<dbReference type="GO" id="GO:0043328">
    <property type="term" value="P:protein transport to vacuole involved in ubiquitin-dependent protein catabolic process via the multivesicular body sorting pathway"/>
    <property type="evidence" value="ECO:0007669"/>
    <property type="project" value="UniProtKB-UniRule"/>
</dbReference>
<gene>
    <name evidence="10" type="ORF">P691DRAFT_673987</name>
</gene>
<dbReference type="GO" id="GO:0043130">
    <property type="term" value="F:ubiquitin binding"/>
    <property type="evidence" value="ECO:0007669"/>
    <property type="project" value="UniProtKB-UniRule"/>
</dbReference>
<feature type="compositionally biased region" description="Low complexity" evidence="8">
    <location>
        <begin position="380"/>
        <end position="412"/>
    </location>
</feature>
<reference evidence="10" key="1">
    <citation type="submission" date="2020-11" db="EMBL/GenBank/DDBJ databases">
        <authorList>
            <consortium name="DOE Joint Genome Institute"/>
            <person name="Ahrendt S."/>
            <person name="Riley R."/>
            <person name="Andreopoulos W."/>
            <person name="Labutti K."/>
            <person name="Pangilinan J."/>
            <person name="Ruiz-Duenas F.J."/>
            <person name="Barrasa J.M."/>
            <person name="Sanchez-Garcia M."/>
            <person name="Camarero S."/>
            <person name="Miyauchi S."/>
            <person name="Serrano A."/>
            <person name="Linde D."/>
            <person name="Babiker R."/>
            <person name="Drula E."/>
            <person name="Ayuso-Fernandez I."/>
            <person name="Pacheco R."/>
            <person name="Padilla G."/>
            <person name="Ferreira P."/>
            <person name="Barriuso J."/>
            <person name="Kellner H."/>
            <person name="Castanera R."/>
            <person name="Alfaro M."/>
            <person name="Ramirez L."/>
            <person name="Pisabarro A.G."/>
            <person name="Kuo A."/>
            <person name="Tritt A."/>
            <person name="Lipzen A."/>
            <person name="He G."/>
            <person name="Yan M."/>
            <person name="Ng V."/>
            <person name="Cullen D."/>
            <person name="Martin F."/>
            <person name="Rosso M.-N."/>
            <person name="Henrissat B."/>
            <person name="Hibbett D."/>
            <person name="Martinez A.T."/>
            <person name="Grigoriev I.V."/>
        </authorList>
    </citation>
    <scope>NUCLEOTIDE SEQUENCE</scope>
    <source>
        <strain evidence="10">MF-IS2</strain>
    </source>
</reference>
<keyword evidence="6 7" id="KW-0653">Protein transport</keyword>
<evidence type="ECO:0000256" key="8">
    <source>
        <dbReference type="SAM" id="MobiDB-lite"/>
    </source>
</evidence>
<accession>A0A9P6C2E3</accession>
<dbReference type="SMART" id="SM00547">
    <property type="entry name" value="ZnF_RBZ"/>
    <property type="match status" value="2"/>
</dbReference>
<protein>
    <recommendedName>
        <fullName evidence="7">Vacuolar protein-sorting-associated protein 36</fullName>
    </recommendedName>
    <alternativeName>
        <fullName evidence="7">ESCRT-II complex subunit VPS36</fullName>
    </alternativeName>
</protein>
<dbReference type="PANTHER" id="PTHR13128:SF12">
    <property type="entry name" value="VACUOLAR PROTEIN-SORTING-ASSOCIATED PROTEIN 36"/>
    <property type="match status" value="1"/>
</dbReference>
<feature type="region of interest" description="Disordered" evidence="8">
    <location>
        <begin position="159"/>
        <end position="201"/>
    </location>
</feature>
<keyword evidence="11" id="KW-1185">Reference proteome</keyword>
<dbReference type="PROSITE" id="PS51495">
    <property type="entry name" value="GLUE"/>
    <property type="match status" value="1"/>
</dbReference>
<keyword evidence="4" id="KW-0863">Zinc-finger</keyword>
<feature type="compositionally biased region" description="Acidic residues" evidence="8">
    <location>
        <begin position="247"/>
        <end position="256"/>
    </location>
</feature>
<dbReference type="InterPro" id="IPR021648">
    <property type="entry name" value="GLUE_dom"/>
</dbReference>
<dbReference type="PANTHER" id="PTHR13128">
    <property type="entry name" value="VACUOLAR PROTEIN-SORTING-ASSOCIATED PROTEIN 36"/>
    <property type="match status" value="1"/>
</dbReference>
<evidence type="ECO:0000256" key="5">
    <source>
        <dbReference type="ARBA" id="ARBA00022833"/>
    </source>
</evidence>
<keyword evidence="7" id="KW-0967">Endosome</keyword>
<evidence type="ECO:0000259" key="9">
    <source>
        <dbReference type="PROSITE" id="PS51495"/>
    </source>
</evidence>
<dbReference type="InterPro" id="IPR011993">
    <property type="entry name" value="PH-like_dom_sf"/>
</dbReference>
<dbReference type="GO" id="GO:0000814">
    <property type="term" value="C:ESCRT II complex"/>
    <property type="evidence" value="ECO:0007669"/>
    <property type="project" value="UniProtKB-UniRule"/>
</dbReference>
<dbReference type="Pfam" id="PF11605">
    <property type="entry name" value="Vps36_ESCRT-II"/>
    <property type="match status" value="1"/>
</dbReference>
<dbReference type="Gene3D" id="1.10.10.10">
    <property type="entry name" value="Winged helix-like DNA-binding domain superfamily/Winged helix DNA-binding domain"/>
    <property type="match status" value="2"/>
</dbReference>
<dbReference type="InterPro" id="IPR037855">
    <property type="entry name" value="Vps36"/>
</dbReference>
<evidence type="ECO:0000256" key="4">
    <source>
        <dbReference type="ARBA" id="ARBA00022771"/>
    </source>
</evidence>
<evidence type="ECO:0000256" key="2">
    <source>
        <dbReference type="ARBA" id="ARBA00022448"/>
    </source>
</evidence>
<keyword evidence="5" id="KW-0862">Zinc</keyword>
<dbReference type="SUPFAM" id="SSF46785">
    <property type="entry name" value="Winged helix' DNA-binding domain"/>
    <property type="match status" value="1"/>
</dbReference>
<dbReference type="InterPro" id="IPR001876">
    <property type="entry name" value="Znf_RanBP2"/>
</dbReference>
<dbReference type="GO" id="GO:0008270">
    <property type="term" value="F:zinc ion binding"/>
    <property type="evidence" value="ECO:0007669"/>
    <property type="project" value="UniProtKB-KW"/>
</dbReference>
<evidence type="ECO:0000256" key="3">
    <source>
        <dbReference type="ARBA" id="ARBA00022723"/>
    </source>
</evidence>
<proteinExistence type="inferred from homology"/>
<feature type="region of interest" description="Disordered" evidence="8">
    <location>
        <begin position="364"/>
        <end position="414"/>
    </location>
</feature>
<dbReference type="Gene3D" id="6.10.140.260">
    <property type="match status" value="1"/>
</dbReference>
<dbReference type="InterPro" id="IPR036388">
    <property type="entry name" value="WH-like_DNA-bd_sf"/>
</dbReference>
<dbReference type="Gene3D" id="2.30.29.30">
    <property type="entry name" value="Pleckstrin-homology domain (PH domain)/Phosphotyrosine-binding domain (PTB)"/>
    <property type="match status" value="1"/>
</dbReference>
<keyword evidence="3" id="KW-0479">Metal-binding</keyword>
<dbReference type="Proteomes" id="UP000807342">
    <property type="component" value="Unassembled WGS sequence"/>
</dbReference>
<comment type="caution">
    <text evidence="10">The sequence shown here is derived from an EMBL/GenBank/DDBJ whole genome shotgun (WGS) entry which is preliminary data.</text>
</comment>
<dbReference type="EMBL" id="MU151255">
    <property type="protein sequence ID" value="KAF9446258.1"/>
    <property type="molecule type" value="Genomic_DNA"/>
</dbReference>
<dbReference type="Pfam" id="PF04157">
    <property type="entry name" value="EAP30"/>
    <property type="match status" value="1"/>
</dbReference>
<evidence type="ECO:0000256" key="7">
    <source>
        <dbReference type="RuleBase" id="RU367095"/>
    </source>
</evidence>
<evidence type="ECO:0000256" key="1">
    <source>
        <dbReference type="ARBA" id="ARBA00009697"/>
    </source>
</evidence>
<dbReference type="InterPro" id="IPR036390">
    <property type="entry name" value="WH_DNA-bd_sf"/>
</dbReference>
<feature type="region of interest" description="Disordered" evidence="8">
    <location>
        <begin position="230"/>
        <end position="258"/>
    </location>
</feature>
<keyword evidence="2 7" id="KW-0813">Transport</keyword>
<comment type="function">
    <text evidence="7">Component of the ESCRT-II complex (endosomal sorting complex required for transport II), which is required for multivesicular body (MVB) formation and sorting of endosomal cargo proteins into MVBs.</text>
</comment>
<dbReference type="InterPro" id="IPR040608">
    <property type="entry name" value="Snf8/Vps36"/>
</dbReference>
<name>A0A9P6C2E3_9AGAR</name>
<dbReference type="AlphaFoldDB" id="A0A9P6C2E3"/>
<evidence type="ECO:0000313" key="11">
    <source>
        <dbReference type="Proteomes" id="UP000807342"/>
    </source>
</evidence>
<keyword evidence="7" id="KW-0963">Cytoplasm</keyword>
<organism evidence="10 11">
    <name type="scientific">Macrolepiota fuliginosa MF-IS2</name>
    <dbReference type="NCBI Taxonomy" id="1400762"/>
    <lineage>
        <taxon>Eukaryota</taxon>
        <taxon>Fungi</taxon>
        <taxon>Dikarya</taxon>
        <taxon>Basidiomycota</taxon>
        <taxon>Agaricomycotina</taxon>
        <taxon>Agaricomycetes</taxon>
        <taxon>Agaricomycetidae</taxon>
        <taxon>Agaricales</taxon>
        <taxon>Agaricineae</taxon>
        <taxon>Agaricaceae</taxon>
        <taxon>Macrolepiota</taxon>
    </lineage>
</organism>
<feature type="compositionally biased region" description="Polar residues" evidence="8">
    <location>
        <begin position="230"/>
        <end position="244"/>
    </location>
</feature>
<dbReference type="GO" id="GO:0032266">
    <property type="term" value="F:phosphatidylinositol-3-phosphate binding"/>
    <property type="evidence" value="ECO:0007669"/>
    <property type="project" value="UniProtKB-UniRule"/>
</dbReference>
<comment type="similarity">
    <text evidence="1 7">Belongs to the VPS36 family.</text>
</comment>